<organism evidence="1 2">
    <name type="scientific">Dyella japonica A8</name>
    <dbReference type="NCBI Taxonomy" id="1217721"/>
    <lineage>
        <taxon>Bacteria</taxon>
        <taxon>Pseudomonadati</taxon>
        <taxon>Pseudomonadota</taxon>
        <taxon>Gammaproteobacteria</taxon>
        <taxon>Lysobacterales</taxon>
        <taxon>Rhodanobacteraceae</taxon>
        <taxon>Dyella</taxon>
    </lineage>
</organism>
<accession>A0A075JZ42</accession>
<dbReference type="Proteomes" id="UP000027987">
    <property type="component" value="Chromosome"/>
</dbReference>
<dbReference type="AlphaFoldDB" id="A0A075JZ42"/>
<dbReference type="EMBL" id="CP008884">
    <property type="protein sequence ID" value="AIF47169.1"/>
    <property type="molecule type" value="Genomic_DNA"/>
</dbReference>
<dbReference type="KEGG" id="dja:HY57_07705"/>
<evidence type="ECO:0000313" key="1">
    <source>
        <dbReference type="EMBL" id="AIF47169.1"/>
    </source>
</evidence>
<sequence>MVRSLPLVDDFPVIPVWLIHDCHVAVLFCRHLNQQRVKNLFPVVGLVKKRPALLRAFLYAG</sequence>
<keyword evidence="2" id="KW-1185">Reference proteome</keyword>
<dbReference type="HOGENOM" id="CLU_2915068_0_0_6"/>
<evidence type="ECO:0000313" key="2">
    <source>
        <dbReference type="Proteomes" id="UP000027987"/>
    </source>
</evidence>
<reference evidence="1 2" key="1">
    <citation type="submission" date="2014-07" db="EMBL/GenBank/DDBJ databases">
        <title>Complete Genome Sequence of Dyella japonica Strain A8 Isolated from Malaysian Tropical Soil.</title>
        <authorList>
            <person name="Hui R.K.H."/>
            <person name="Chen J.-W."/>
            <person name="Chan K.-G."/>
            <person name="Leung F.C.C."/>
        </authorList>
    </citation>
    <scope>NUCLEOTIDE SEQUENCE [LARGE SCALE GENOMIC DNA]</scope>
    <source>
        <strain evidence="1 2">A8</strain>
    </source>
</reference>
<protein>
    <submittedName>
        <fullName evidence="1">Uncharacterized protein</fullName>
    </submittedName>
</protein>
<gene>
    <name evidence="1" type="ORF">HY57_07705</name>
</gene>
<name>A0A075JZ42_9GAMM</name>
<proteinExistence type="predicted"/>
<dbReference type="PATRIC" id="fig|1217721.7.peg.1601"/>